<evidence type="ECO:0000256" key="4">
    <source>
        <dbReference type="ARBA" id="ARBA00023242"/>
    </source>
</evidence>
<evidence type="ECO:0000259" key="6">
    <source>
        <dbReference type="PROSITE" id="PS51879"/>
    </source>
</evidence>
<comment type="subcellular location">
    <subcellularLocation>
        <location evidence="1">Nucleus</location>
    </subcellularLocation>
</comment>
<name>A0AAW1XEZ2_RUBAR</name>
<comment type="caution">
    <text evidence="7">The sequence shown here is derived from an EMBL/GenBank/DDBJ whole genome shotgun (WGS) entry which is preliminary data.</text>
</comment>
<feature type="domain" description="PARP catalytic" evidence="5">
    <location>
        <begin position="32"/>
        <end position="252"/>
    </location>
</feature>
<sequence>MAQIEKISDYQASMIVDDDDEKSAESSSSSSSVVSDGFEVFSGMRMLRLEEDSFEYEIVKKNFAVGMESAGVEAKVVAIHKNLHSGWTRRARYETFRIFEKAVAQKCGGNANIIGYGWYGGSRDEICEILLHGFSGCTHSGSHGVGIHLFSNDYSFDGALSSDADENGLRHILLCRVILGKRELVPPGSKQFHPSSNEFDSGVDSLRNPKRFIIWSSFMNSHIIPHFVVSFKAPASLNDIPRTIQASAAAVRPPPPRSAWVNLPALMNALAKVLPPPRMVLLSKSCDDFRAKKITRPQLIRRVRTLAGDKLLVSVVKNINKERQQDKSPVG</sequence>
<accession>A0AAW1XEZ2</accession>
<evidence type="ECO:0000313" key="8">
    <source>
        <dbReference type="Proteomes" id="UP001457282"/>
    </source>
</evidence>
<evidence type="ECO:0000313" key="7">
    <source>
        <dbReference type="EMBL" id="KAK9935491.1"/>
    </source>
</evidence>
<dbReference type="EMBL" id="JBEDUW010000004">
    <property type="protein sequence ID" value="KAK9935491.1"/>
    <property type="molecule type" value="Genomic_DNA"/>
</dbReference>
<gene>
    <name evidence="7" type="ORF">M0R45_022593</name>
</gene>
<dbReference type="GO" id="GO:0003950">
    <property type="term" value="F:NAD+ poly-ADP-ribosyltransferase activity"/>
    <property type="evidence" value="ECO:0007669"/>
    <property type="project" value="InterPro"/>
</dbReference>
<dbReference type="PANTHER" id="PTHR32263">
    <property type="entry name" value="INACTIVE POLY [ADP-RIBOSE] POLYMERASE SRO4-RELATED"/>
    <property type="match status" value="1"/>
</dbReference>
<dbReference type="PROSITE" id="PS51059">
    <property type="entry name" value="PARP_CATALYTIC"/>
    <property type="match status" value="1"/>
</dbReference>
<dbReference type="InterPro" id="IPR022003">
    <property type="entry name" value="RST"/>
</dbReference>
<keyword evidence="2" id="KW-0217">Developmental protein</keyword>
<dbReference type="PROSITE" id="PS51879">
    <property type="entry name" value="RST"/>
    <property type="match status" value="1"/>
</dbReference>
<dbReference type="GO" id="GO:0005634">
    <property type="term" value="C:nucleus"/>
    <property type="evidence" value="ECO:0007669"/>
    <property type="project" value="UniProtKB-SubCell"/>
</dbReference>
<proteinExistence type="predicted"/>
<evidence type="ECO:0000256" key="3">
    <source>
        <dbReference type="ARBA" id="ARBA00023016"/>
    </source>
</evidence>
<dbReference type="InterPro" id="IPR012317">
    <property type="entry name" value="Poly(ADP-ribose)pol_cat_dom"/>
</dbReference>
<organism evidence="7 8">
    <name type="scientific">Rubus argutus</name>
    <name type="common">Southern blackberry</name>
    <dbReference type="NCBI Taxonomy" id="59490"/>
    <lineage>
        <taxon>Eukaryota</taxon>
        <taxon>Viridiplantae</taxon>
        <taxon>Streptophyta</taxon>
        <taxon>Embryophyta</taxon>
        <taxon>Tracheophyta</taxon>
        <taxon>Spermatophyta</taxon>
        <taxon>Magnoliopsida</taxon>
        <taxon>eudicotyledons</taxon>
        <taxon>Gunneridae</taxon>
        <taxon>Pentapetalae</taxon>
        <taxon>rosids</taxon>
        <taxon>fabids</taxon>
        <taxon>Rosales</taxon>
        <taxon>Rosaceae</taxon>
        <taxon>Rosoideae</taxon>
        <taxon>Rosoideae incertae sedis</taxon>
        <taxon>Rubus</taxon>
    </lineage>
</organism>
<evidence type="ECO:0000256" key="1">
    <source>
        <dbReference type="ARBA" id="ARBA00004123"/>
    </source>
</evidence>
<protein>
    <recommendedName>
        <fullName evidence="9">Inactive poly [ADP-ribose] polymerase SRO2</fullName>
    </recommendedName>
</protein>
<keyword evidence="3" id="KW-0346">Stress response</keyword>
<evidence type="ECO:0008006" key="9">
    <source>
        <dbReference type="Google" id="ProtNLM"/>
    </source>
</evidence>
<reference evidence="7 8" key="1">
    <citation type="journal article" date="2023" name="G3 (Bethesda)">
        <title>A chromosome-length genome assembly and annotation of blackberry (Rubus argutus, cv. 'Hillquist').</title>
        <authorList>
            <person name="Bruna T."/>
            <person name="Aryal R."/>
            <person name="Dudchenko O."/>
            <person name="Sargent D.J."/>
            <person name="Mead D."/>
            <person name="Buti M."/>
            <person name="Cavallini A."/>
            <person name="Hytonen T."/>
            <person name="Andres J."/>
            <person name="Pham M."/>
            <person name="Weisz D."/>
            <person name="Mascagni F."/>
            <person name="Usai G."/>
            <person name="Natali L."/>
            <person name="Bassil N."/>
            <person name="Fernandez G.E."/>
            <person name="Lomsadze A."/>
            <person name="Armour M."/>
            <person name="Olukolu B."/>
            <person name="Poorten T."/>
            <person name="Britton C."/>
            <person name="Davik J."/>
            <person name="Ashrafi H."/>
            <person name="Aiden E.L."/>
            <person name="Borodovsky M."/>
            <person name="Worthington M."/>
        </authorList>
    </citation>
    <scope>NUCLEOTIDE SEQUENCE [LARGE SCALE GENOMIC DNA]</scope>
    <source>
        <strain evidence="7">PI 553951</strain>
    </source>
</reference>
<keyword evidence="4" id="KW-0539">Nucleus</keyword>
<dbReference type="Gene3D" id="3.90.228.10">
    <property type="match status" value="1"/>
</dbReference>
<dbReference type="SUPFAM" id="SSF56399">
    <property type="entry name" value="ADP-ribosylation"/>
    <property type="match status" value="1"/>
</dbReference>
<dbReference type="InterPro" id="IPR044964">
    <property type="entry name" value="RCD1/SRO1-5"/>
</dbReference>
<evidence type="ECO:0000256" key="2">
    <source>
        <dbReference type="ARBA" id="ARBA00022473"/>
    </source>
</evidence>
<evidence type="ECO:0000259" key="5">
    <source>
        <dbReference type="PROSITE" id="PS51059"/>
    </source>
</evidence>
<dbReference type="Proteomes" id="UP001457282">
    <property type="component" value="Unassembled WGS sequence"/>
</dbReference>
<keyword evidence="8" id="KW-1185">Reference proteome</keyword>
<dbReference type="PANTHER" id="PTHR32263:SF14">
    <property type="entry name" value="INACTIVE POLY [ADP-RIBOSE] POLYMERASE SRO2-RELATED"/>
    <property type="match status" value="1"/>
</dbReference>
<feature type="domain" description="RST" evidence="6">
    <location>
        <begin position="254"/>
        <end position="325"/>
    </location>
</feature>
<dbReference type="AlphaFoldDB" id="A0AAW1XEZ2"/>
<dbReference type="Pfam" id="PF12174">
    <property type="entry name" value="RST"/>
    <property type="match status" value="1"/>
</dbReference>